<proteinExistence type="predicted"/>
<keyword evidence="1" id="KW-0812">Transmembrane</keyword>
<accession>R7Z952</accession>
<protein>
    <submittedName>
        <fullName evidence="3">Peptidoglycan N-acetylglucosamine deacetylase</fullName>
    </submittedName>
</protein>
<dbReference type="Proteomes" id="UP000013911">
    <property type="component" value="Unassembled WGS sequence"/>
</dbReference>
<comment type="caution">
    <text evidence="3">The sequence shown here is derived from an EMBL/GenBank/DDBJ whole genome shotgun (WGS) entry which is preliminary data.</text>
</comment>
<sequence length="280" mass="32142">MKTSRKTIKKNGVIEGLKIIGIVLTTIILMFYIREKSNTLPVKIIAEEQSKQMAPQQQSEVIKEELKIENKPISRPLGKVVYLTFDDGPSLLTGQFLDVLKEHDVKATFFMQGANLQNENLQNNVKRATSEGHYVGAHSMTHNSKHLYTDGQFVQEMNEAIAIIHDITGTNPKLVRAPYGSVPGLDNEQLRNQIVEANIKVWDWTIDSLDWKLKNNPYQIVENIKNGTSRDVEVVLMHEVHQTLQVLPDIISFYKERGYKFGVYHDFVHFPLNFRNDKRL</sequence>
<keyword evidence="1" id="KW-1133">Transmembrane helix</keyword>
<dbReference type="Pfam" id="PF01522">
    <property type="entry name" value="Polysacc_deac_1"/>
    <property type="match status" value="1"/>
</dbReference>
<dbReference type="SUPFAM" id="SSF88713">
    <property type="entry name" value="Glycoside hydrolase/deacetylase"/>
    <property type="match status" value="1"/>
</dbReference>
<dbReference type="InterPro" id="IPR002509">
    <property type="entry name" value="NODB_dom"/>
</dbReference>
<dbReference type="OrthoDB" id="258610at2"/>
<evidence type="ECO:0000313" key="3">
    <source>
        <dbReference type="EMBL" id="EON70695.1"/>
    </source>
</evidence>
<dbReference type="Gene3D" id="3.20.20.370">
    <property type="entry name" value="Glycoside hydrolase/deacetylase"/>
    <property type="match status" value="1"/>
</dbReference>
<dbReference type="HOGENOM" id="CLU_021264_6_3_9"/>
<dbReference type="GO" id="GO:0016810">
    <property type="term" value="F:hydrolase activity, acting on carbon-nitrogen (but not peptide) bonds"/>
    <property type="evidence" value="ECO:0007669"/>
    <property type="project" value="InterPro"/>
</dbReference>
<dbReference type="PROSITE" id="PS51677">
    <property type="entry name" value="NODB"/>
    <property type="match status" value="1"/>
</dbReference>
<dbReference type="GO" id="GO:0005975">
    <property type="term" value="P:carbohydrate metabolic process"/>
    <property type="evidence" value="ECO:0007669"/>
    <property type="project" value="InterPro"/>
</dbReference>
<evidence type="ECO:0000259" key="2">
    <source>
        <dbReference type="PROSITE" id="PS51677"/>
    </source>
</evidence>
<dbReference type="AlphaFoldDB" id="R7Z952"/>
<feature type="transmembrane region" description="Helical" evidence="1">
    <location>
        <begin position="12"/>
        <end position="33"/>
    </location>
</feature>
<name>R7Z952_LYSSH</name>
<feature type="domain" description="NodB homology" evidence="2">
    <location>
        <begin position="79"/>
        <end position="262"/>
    </location>
</feature>
<reference evidence="3 4" key="1">
    <citation type="submission" date="2013-04" db="EMBL/GenBank/DDBJ databases">
        <title>Draft genome of the heavy metal tolerant bacterium Lysinibacillus sphaericus strain OT4b.31.</title>
        <authorList>
            <person name="Pena-Montenegro T.D."/>
            <person name="Dussan J."/>
        </authorList>
    </citation>
    <scope>NUCLEOTIDE SEQUENCE [LARGE SCALE GENOMIC DNA]</scope>
    <source>
        <strain evidence="3 4">OT4b.31</strain>
    </source>
</reference>
<dbReference type="InterPro" id="IPR050248">
    <property type="entry name" value="Polysacc_deacetylase_ArnD"/>
</dbReference>
<organism evidence="3 4">
    <name type="scientific">Lysinibacillus sphaericus OT4b.31</name>
    <dbReference type="NCBI Taxonomy" id="1285586"/>
    <lineage>
        <taxon>Bacteria</taxon>
        <taxon>Bacillati</taxon>
        <taxon>Bacillota</taxon>
        <taxon>Bacilli</taxon>
        <taxon>Bacillales</taxon>
        <taxon>Bacillaceae</taxon>
        <taxon>Lysinibacillus</taxon>
    </lineage>
</organism>
<dbReference type="EMBL" id="AQPX01000030">
    <property type="protein sequence ID" value="EON70695.1"/>
    <property type="molecule type" value="Genomic_DNA"/>
</dbReference>
<evidence type="ECO:0000313" key="4">
    <source>
        <dbReference type="Proteomes" id="UP000013911"/>
    </source>
</evidence>
<gene>
    <name evidence="3" type="ORF">H131_20207</name>
</gene>
<evidence type="ECO:0000256" key="1">
    <source>
        <dbReference type="SAM" id="Phobius"/>
    </source>
</evidence>
<dbReference type="PATRIC" id="fig|1285586.5.peg.4210"/>
<dbReference type="PANTHER" id="PTHR10587:SF125">
    <property type="entry name" value="POLYSACCHARIDE DEACETYLASE YHEN-RELATED"/>
    <property type="match status" value="1"/>
</dbReference>
<dbReference type="eggNOG" id="COG0726">
    <property type="taxonomic scope" value="Bacteria"/>
</dbReference>
<dbReference type="RefSeq" id="WP_010860942.1">
    <property type="nucleotide sequence ID" value="NZ_KB933405.1"/>
</dbReference>
<dbReference type="PANTHER" id="PTHR10587">
    <property type="entry name" value="GLYCOSYL TRANSFERASE-RELATED"/>
    <property type="match status" value="1"/>
</dbReference>
<keyword evidence="1" id="KW-0472">Membrane</keyword>
<dbReference type="InterPro" id="IPR011330">
    <property type="entry name" value="Glyco_hydro/deAcase_b/a-brl"/>
</dbReference>
<dbReference type="CDD" id="cd10944">
    <property type="entry name" value="CE4_SmPgdA_like"/>
    <property type="match status" value="1"/>
</dbReference>